<dbReference type="Proteomes" id="UP000316609">
    <property type="component" value="Unassembled WGS sequence"/>
</dbReference>
<keyword evidence="1" id="KW-0233">DNA recombination</keyword>
<organism evidence="3 4">
    <name type="scientific">Eiseniibacteriota bacterium</name>
    <dbReference type="NCBI Taxonomy" id="2212470"/>
    <lineage>
        <taxon>Bacteria</taxon>
        <taxon>Candidatus Eiseniibacteriota</taxon>
    </lineage>
</organism>
<dbReference type="Pfam" id="PF00589">
    <property type="entry name" value="Phage_integrase"/>
    <property type="match status" value="1"/>
</dbReference>
<dbReference type="InterPro" id="IPR011010">
    <property type="entry name" value="DNA_brk_join_enz"/>
</dbReference>
<feature type="domain" description="Tyr recombinase" evidence="2">
    <location>
        <begin position="1"/>
        <end position="85"/>
    </location>
</feature>
<evidence type="ECO:0000313" key="3">
    <source>
        <dbReference type="EMBL" id="TMQ66476.1"/>
    </source>
</evidence>
<gene>
    <name evidence="3" type="ORF">E6K78_06370</name>
</gene>
<comment type="caution">
    <text evidence="3">The sequence shown here is derived from an EMBL/GenBank/DDBJ whole genome shotgun (WGS) entry which is preliminary data.</text>
</comment>
<evidence type="ECO:0000259" key="2">
    <source>
        <dbReference type="PROSITE" id="PS51898"/>
    </source>
</evidence>
<evidence type="ECO:0000256" key="1">
    <source>
        <dbReference type="ARBA" id="ARBA00023172"/>
    </source>
</evidence>
<dbReference type="Gene3D" id="1.10.443.10">
    <property type="entry name" value="Intergrase catalytic core"/>
    <property type="match status" value="1"/>
</dbReference>
<feature type="non-terminal residue" evidence="3">
    <location>
        <position position="1"/>
    </location>
</feature>
<proteinExistence type="predicted"/>
<evidence type="ECO:0000313" key="4">
    <source>
        <dbReference type="Proteomes" id="UP000316609"/>
    </source>
</evidence>
<dbReference type="InterPro" id="IPR002104">
    <property type="entry name" value="Integrase_catalytic"/>
</dbReference>
<dbReference type="EMBL" id="VBOY01000056">
    <property type="protein sequence ID" value="TMQ66476.1"/>
    <property type="molecule type" value="Genomic_DNA"/>
</dbReference>
<dbReference type="AlphaFoldDB" id="A0A538TS83"/>
<sequence>DGLERGTGRVFRLSTEDPSWIRRTVRRRCWVKAFHVHQLRHTYACRWIEAGKSLAALQQLLGHASVVTTQRYAKLSDEAVAAEVLKPAPGAIRGTVSGTVTVPESSDARKSLRNW</sequence>
<accession>A0A538TS83</accession>
<reference evidence="3 4" key="1">
    <citation type="journal article" date="2019" name="Nat. Microbiol.">
        <title>Mediterranean grassland soil C-N compound turnover is dependent on rainfall and depth, and is mediated by genomically divergent microorganisms.</title>
        <authorList>
            <person name="Diamond S."/>
            <person name="Andeer P.F."/>
            <person name="Li Z."/>
            <person name="Crits-Christoph A."/>
            <person name="Burstein D."/>
            <person name="Anantharaman K."/>
            <person name="Lane K.R."/>
            <person name="Thomas B.C."/>
            <person name="Pan C."/>
            <person name="Northen T.R."/>
            <person name="Banfield J.F."/>
        </authorList>
    </citation>
    <scope>NUCLEOTIDE SEQUENCE [LARGE SCALE GENOMIC DNA]</scope>
    <source>
        <strain evidence="3">WS_8</strain>
    </source>
</reference>
<dbReference type="GO" id="GO:0006310">
    <property type="term" value="P:DNA recombination"/>
    <property type="evidence" value="ECO:0007669"/>
    <property type="project" value="UniProtKB-KW"/>
</dbReference>
<dbReference type="GO" id="GO:0015074">
    <property type="term" value="P:DNA integration"/>
    <property type="evidence" value="ECO:0007669"/>
    <property type="project" value="InterPro"/>
</dbReference>
<dbReference type="SUPFAM" id="SSF56349">
    <property type="entry name" value="DNA breaking-rejoining enzymes"/>
    <property type="match status" value="1"/>
</dbReference>
<dbReference type="GO" id="GO:0003677">
    <property type="term" value="F:DNA binding"/>
    <property type="evidence" value="ECO:0007669"/>
    <property type="project" value="InterPro"/>
</dbReference>
<dbReference type="PROSITE" id="PS51898">
    <property type="entry name" value="TYR_RECOMBINASE"/>
    <property type="match status" value="1"/>
</dbReference>
<dbReference type="InterPro" id="IPR013762">
    <property type="entry name" value="Integrase-like_cat_sf"/>
</dbReference>
<name>A0A538TS83_UNCEI</name>
<protein>
    <recommendedName>
        <fullName evidence="2">Tyr recombinase domain-containing protein</fullName>
    </recommendedName>
</protein>